<dbReference type="Proteomes" id="UP000289169">
    <property type="component" value="Segment"/>
</dbReference>
<gene>
    <name evidence="1" type="ORF">Henu6_gp142</name>
</gene>
<reference evidence="1 2" key="1">
    <citation type="submission" date="2018-11" db="EMBL/GenBank/DDBJ databases">
        <authorList>
            <person name="Teng T."/>
        </authorList>
    </citation>
    <scope>NUCLEOTIDE SEQUENCE [LARGE SCALE GENOMIC DNA]</scope>
</reference>
<evidence type="ECO:0000313" key="2">
    <source>
        <dbReference type="Proteomes" id="UP000289169"/>
    </source>
</evidence>
<name>A0A410T5B4_9CAUD</name>
<protein>
    <submittedName>
        <fullName evidence="1">Uncharacterized protein</fullName>
    </submittedName>
</protein>
<accession>A0A410T5B4</accession>
<dbReference type="EMBL" id="MK240351">
    <property type="protein sequence ID" value="QAU03947.1"/>
    <property type="molecule type" value="Genomic_DNA"/>
</dbReference>
<sequence>MKNLILILSVCTLTSVNAAVPGCYNWDTKCIEKEYQRQQALDDDIASHRKWMQSQINVAVEKQREVDKIIRNQPKAGARELIAEACRQISIQEAQLRFGYIKSSFYTSSYGACLKSNGISYD</sequence>
<proteinExistence type="predicted"/>
<organism evidence="1 2">
    <name type="scientific">Acinetobacter phage Henu6</name>
    <dbReference type="NCBI Taxonomy" id="2500136"/>
    <lineage>
        <taxon>Viruses</taxon>
        <taxon>Duplodnaviria</taxon>
        <taxon>Heunggongvirae</taxon>
        <taxon>Uroviricota</taxon>
        <taxon>Caudoviricetes</taxon>
        <taxon>Pantevenvirales</taxon>
        <taxon>Straboviridae</taxon>
        <taxon>Twarogvirinae</taxon>
        <taxon>Zedzedvirus</taxon>
        <taxon>Zedzedvirus zz1</taxon>
    </lineage>
</organism>
<evidence type="ECO:0000313" key="1">
    <source>
        <dbReference type="EMBL" id="QAU03947.1"/>
    </source>
</evidence>